<protein>
    <recommendedName>
        <fullName evidence="4">HTH arsR-type domain-containing protein</fullName>
    </recommendedName>
</protein>
<evidence type="ECO:0000256" key="3">
    <source>
        <dbReference type="ARBA" id="ARBA00023163"/>
    </source>
</evidence>
<dbReference type="InterPro" id="IPR036390">
    <property type="entry name" value="WH_DNA-bd_sf"/>
</dbReference>
<dbReference type="Pfam" id="PF01022">
    <property type="entry name" value="HTH_5"/>
    <property type="match status" value="1"/>
</dbReference>
<keyword evidence="3" id="KW-0804">Transcription</keyword>
<evidence type="ECO:0000256" key="2">
    <source>
        <dbReference type="ARBA" id="ARBA00023125"/>
    </source>
</evidence>
<dbReference type="PROSITE" id="PS50987">
    <property type="entry name" value="HTH_ARSR_2"/>
    <property type="match status" value="1"/>
</dbReference>
<dbReference type="SMART" id="SM00418">
    <property type="entry name" value="HTH_ARSR"/>
    <property type="match status" value="1"/>
</dbReference>
<dbReference type="InterPro" id="IPR051011">
    <property type="entry name" value="Metal_resp_trans_reg"/>
</dbReference>
<evidence type="ECO:0000256" key="1">
    <source>
        <dbReference type="ARBA" id="ARBA00023015"/>
    </source>
</evidence>
<dbReference type="NCBIfam" id="NF033788">
    <property type="entry name" value="HTH_metalloreg"/>
    <property type="match status" value="1"/>
</dbReference>
<organism evidence="5 6">
    <name type="scientific">candidate division WWE3 bacterium RIFOXYA2_FULL_46_9</name>
    <dbReference type="NCBI Taxonomy" id="1802636"/>
    <lineage>
        <taxon>Bacteria</taxon>
        <taxon>Katanobacteria</taxon>
    </lineage>
</organism>
<dbReference type="EMBL" id="MEVT01000008">
    <property type="protein sequence ID" value="OGC63192.1"/>
    <property type="molecule type" value="Genomic_DNA"/>
</dbReference>
<feature type="domain" description="HTH arsR-type" evidence="4">
    <location>
        <begin position="3"/>
        <end position="100"/>
    </location>
</feature>
<dbReference type="Proteomes" id="UP000176614">
    <property type="component" value="Unassembled WGS sequence"/>
</dbReference>
<name>A0A1F4W188_UNCKA</name>
<dbReference type="InterPro" id="IPR011991">
    <property type="entry name" value="ArsR-like_HTH"/>
</dbReference>
<dbReference type="GO" id="GO:0003677">
    <property type="term" value="F:DNA binding"/>
    <property type="evidence" value="ECO:0007669"/>
    <property type="project" value="UniProtKB-KW"/>
</dbReference>
<proteinExistence type="predicted"/>
<accession>A0A1F4W188</accession>
<dbReference type="Gene3D" id="1.10.10.10">
    <property type="entry name" value="Winged helix-like DNA-binding domain superfamily/Winged helix DNA-binding domain"/>
    <property type="match status" value="1"/>
</dbReference>
<dbReference type="InterPro" id="IPR036388">
    <property type="entry name" value="WH-like_DNA-bd_sf"/>
</dbReference>
<dbReference type="PANTHER" id="PTHR43132">
    <property type="entry name" value="ARSENICAL RESISTANCE OPERON REPRESSOR ARSR-RELATED"/>
    <property type="match status" value="1"/>
</dbReference>
<keyword evidence="1" id="KW-0805">Transcription regulation</keyword>
<dbReference type="CDD" id="cd00090">
    <property type="entry name" value="HTH_ARSR"/>
    <property type="match status" value="1"/>
</dbReference>
<evidence type="ECO:0000313" key="6">
    <source>
        <dbReference type="Proteomes" id="UP000176614"/>
    </source>
</evidence>
<dbReference type="PRINTS" id="PR00778">
    <property type="entry name" value="HTHARSR"/>
</dbReference>
<dbReference type="SUPFAM" id="SSF46785">
    <property type="entry name" value="Winged helix' DNA-binding domain"/>
    <property type="match status" value="1"/>
</dbReference>
<comment type="caution">
    <text evidence="5">The sequence shown here is derived from an EMBL/GenBank/DDBJ whole genome shotgun (WGS) entry which is preliminary data.</text>
</comment>
<gene>
    <name evidence="5" type="ORF">A2264_00675</name>
</gene>
<dbReference type="InterPro" id="IPR001845">
    <property type="entry name" value="HTH_ArsR_DNA-bd_dom"/>
</dbReference>
<dbReference type="GO" id="GO:0003700">
    <property type="term" value="F:DNA-binding transcription factor activity"/>
    <property type="evidence" value="ECO:0007669"/>
    <property type="project" value="InterPro"/>
</dbReference>
<evidence type="ECO:0000313" key="5">
    <source>
        <dbReference type="EMBL" id="OGC63192.1"/>
    </source>
</evidence>
<dbReference type="AlphaFoldDB" id="A0A1F4W188"/>
<keyword evidence="2" id="KW-0238">DNA-binding</keyword>
<reference evidence="5 6" key="1">
    <citation type="journal article" date="2016" name="Nat. Commun.">
        <title>Thousands of microbial genomes shed light on interconnected biogeochemical processes in an aquifer system.</title>
        <authorList>
            <person name="Anantharaman K."/>
            <person name="Brown C.T."/>
            <person name="Hug L.A."/>
            <person name="Sharon I."/>
            <person name="Castelle C.J."/>
            <person name="Probst A.J."/>
            <person name="Thomas B.C."/>
            <person name="Singh A."/>
            <person name="Wilkins M.J."/>
            <person name="Karaoz U."/>
            <person name="Brodie E.L."/>
            <person name="Williams K.H."/>
            <person name="Hubbard S.S."/>
            <person name="Banfield J.F."/>
        </authorList>
    </citation>
    <scope>NUCLEOTIDE SEQUENCE [LARGE SCALE GENOMIC DNA]</scope>
</reference>
<sequence>MSICHGDTCSCADCFKNLGIDSRLKIYSFLQNSGKSDVSSIVTHLGLTQPTVSYHLKEMKDAGLLKSEKSGKNVIYFINTKCSHCDNTCMLSTANFGAVHPLASTNNEAV</sequence>
<evidence type="ECO:0000259" key="4">
    <source>
        <dbReference type="PROSITE" id="PS50987"/>
    </source>
</evidence>
<dbReference type="PANTHER" id="PTHR43132:SF2">
    <property type="entry name" value="ARSENICAL RESISTANCE OPERON REPRESSOR ARSR-RELATED"/>
    <property type="match status" value="1"/>
</dbReference>